<feature type="non-terminal residue" evidence="1">
    <location>
        <position position="1"/>
    </location>
</feature>
<name>Q22864_CAEEL</name>
<reference evidence="1" key="1">
    <citation type="submission" date="1991-04" db="EMBL/GenBank/DDBJ databases">
        <authorList>
            <person name="Levitt A.M."/>
        </authorList>
    </citation>
    <scope>NUCLEOTIDE SEQUENCE</scope>
    <source>
        <strain evidence="1">RW7406</strain>
    </source>
</reference>
<gene>
    <name evidence="1" type="primary">ORF6</name>
</gene>
<dbReference type="AlphaFoldDB" id="Q22864"/>
<reference evidence="1" key="2">
    <citation type="journal article" date="1992" name="DNA Cell Biol.">
        <title>The Tc2 transposon of Caenorhabditis elegans has the structure of a self-regulated element.</title>
        <authorList>
            <person name="Ruvolo V."/>
            <person name="Hill J.E."/>
            <person name="Levitt A."/>
        </authorList>
    </citation>
    <scope>NUCLEOTIDE SEQUENCE</scope>
    <source>
        <strain evidence="1">RW7406</strain>
    </source>
</reference>
<organism evidence="1">
    <name type="scientific">Caenorhabditis elegans</name>
    <dbReference type="NCBI Taxonomy" id="6239"/>
    <lineage>
        <taxon>Eukaryota</taxon>
        <taxon>Metazoa</taxon>
        <taxon>Ecdysozoa</taxon>
        <taxon>Nematoda</taxon>
        <taxon>Chromadorea</taxon>
        <taxon>Rhabditida</taxon>
        <taxon>Rhabditina</taxon>
        <taxon>Rhabditomorpha</taxon>
        <taxon>Rhabditoidea</taxon>
        <taxon>Rhabditidae</taxon>
        <taxon>Peloderinae</taxon>
        <taxon>Caenorhabditis</taxon>
    </lineage>
</organism>
<proteinExistence type="predicted"/>
<sequence length="87" mass="10319">KWIQQLFPVDAQSLYRYDHHLKRYINCSLRLPTFTGILLSKLAFVEVMRIGWCMDRKASQKATTCVRRQCSNTWNGLKTHGMIFQRI</sequence>
<evidence type="ECO:0000313" key="1">
    <source>
        <dbReference type="EMBL" id="CAA41877.1"/>
    </source>
</evidence>
<dbReference type="EMBL" id="X59156">
    <property type="protein sequence ID" value="CAA41877.1"/>
    <property type="molecule type" value="Genomic_DNA"/>
</dbReference>
<protein>
    <submittedName>
        <fullName evidence="1">Transposase</fullName>
    </submittedName>
</protein>
<accession>Q22864</accession>